<dbReference type="AlphaFoldDB" id="A0A1B8PKM8"/>
<dbReference type="Gene3D" id="3.10.20.310">
    <property type="entry name" value="membrane protein fhac"/>
    <property type="match status" value="1"/>
</dbReference>
<comment type="caution">
    <text evidence="2">The sequence shown here is derived from an EMBL/GenBank/DDBJ whole genome shotgun (WGS) entry which is preliminary data.</text>
</comment>
<reference evidence="2 3" key="1">
    <citation type="submission" date="2016-06" db="EMBL/GenBank/DDBJ databases">
        <title>Draft genome of Moraxella nonliquefaciens CCUG 60284.</title>
        <authorList>
            <person name="Salva-Serra F."/>
            <person name="Engstrom-Jakobsson H."/>
            <person name="Thorell K."/>
            <person name="Gonzales-Siles L."/>
            <person name="Karlsson R."/>
            <person name="Boulund F."/>
            <person name="Engstrand L."/>
            <person name="Kristiansson E."/>
            <person name="Moore E."/>
        </authorList>
    </citation>
    <scope>NUCLEOTIDE SEQUENCE [LARGE SCALE GENOMIC DNA]</scope>
    <source>
        <strain evidence="2 3">CCUG 60284</strain>
    </source>
</reference>
<sequence>MGQFSFALSPLTYGKGGVLGQCLNINDVNNIVRDVQNRLIERGYTTTRVLVGNQNLSERRLVLTIVAGIVGCDLRK</sequence>
<name>A0A1B8PKM8_MORNO</name>
<protein>
    <recommendedName>
        <fullName evidence="1">Polypeptide-transport-associated ShlB-type domain-containing protein</fullName>
    </recommendedName>
</protein>
<dbReference type="InterPro" id="IPR013686">
    <property type="entry name" value="Polypept-transport_assoc_ShlB"/>
</dbReference>
<evidence type="ECO:0000313" key="3">
    <source>
        <dbReference type="Proteomes" id="UP000092671"/>
    </source>
</evidence>
<dbReference type="EMBL" id="LZDN01000005">
    <property type="protein sequence ID" value="OBX51658.1"/>
    <property type="molecule type" value="Genomic_DNA"/>
</dbReference>
<organism evidence="2 3">
    <name type="scientific">Moraxella nonliquefaciens</name>
    <dbReference type="NCBI Taxonomy" id="478"/>
    <lineage>
        <taxon>Bacteria</taxon>
        <taxon>Pseudomonadati</taxon>
        <taxon>Pseudomonadota</taxon>
        <taxon>Gammaproteobacteria</taxon>
        <taxon>Moraxellales</taxon>
        <taxon>Moraxellaceae</taxon>
        <taxon>Moraxella</taxon>
    </lineage>
</organism>
<dbReference type="Pfam" id="PF08479">
    <property type="entry name" value="POTRA_2"/>
    <property type="match status" value="1"/>
</dbReference>
<evidence type="ECO:0000313" key="2">
    <source>
        <dbReference type="EMBL" id="OBX51658.1"/>
    </source>
</evidence>
<accession>A0A1B8PKM8</accession>
<dbReference type="RefSeq" id="WP_066892500.1">
    <property type="nucleotide sequence ID" value="NZ_LZDN01000005.1"/>
</dbReference>
<proteinExistence type="predicted"/>
<evidence type="ECO:0000259" key="1">
    <source>
        <dbReference type="Pfam" id="PF08479"/>
    </source>
</evidence>
<feature type="domain" description="Polypeptide-transport-associated ShlB-type" evidence="1">
    <location>
        <begin position="18"/>
        <end position="68"/>
    </location>
</feature>
<gene>
    <name evidence="2" type="ORF">A9Z60_07180</name>
</gene>
<dbReference type="Proteomes" id="UP000092671">
    <property type="component" value="Unassembled WGS sequence"/>
</dbReference>